<name>A0ABV0NFQ4_9TELE</name>
<feature type="non-terminal residue" evidence="1">
    <location>
        <position position="64"/>
    </location>
</feature>
<reference evidence="1 2" key="1">
    <citation type="submission" date="2021-06" db="EMBL/GenBank/DDBJ databases">
        <authorList>
            <person name="Palmer J.M."/>
        </authorList>
    </citation>
    <scope>NUCLEOTIDE SEQUENCE [LARGE SCALE GENOMIC DNA]</scope>
    <source>
        <strain evidence="1 2">GA_2019</strain>
        <tissue evidence="1">Muscle</tissue>
    </source>
</reference>
<dbReference type="Proteomes" id="UP001476798">
    <property type="component" value="Unassembled WGS sequence"/>
</dbReference>
<sequence length="64" mass="7339">MTRNGFECFLHLLGCDTELSEVQQEPGAISKEFPADKHYNYEELHSRPTITPDSEIPENLLHLP</sequence>
<organism evidence="1 2">
    <name type="scientific">Goodea atripinnis</name>
    <dbReference type="NCBI Taxonomy" id="208336"/>
    <lineage>
        <taxon>Eukaryota</taxon>
        <taxon>Metazoa</taxon>
        <taxon>Chordata</taxon>
        <taxon>Craniata</taxon>
        <taxon>Vertebrata</taxon>
        <taxon>Euteleostomi</taxon>
        <taxon>Actinopterygii</taxon>
        <taxon>Neopterygii</taxon>
        <taxon>Teleostei</taxon>
        <taxon>Neoteleostei</taxon>
        <taxon>Acanthomorphata</taxon>
        <taxon>Ovalentaria</taxon>
        <taxon>Atherinomorphae</taxon>
        <taxon>Cyprinodontiformes</taxon>
        <taxon>Goodeidae</taxon>
        <taxon>Goodea</taxon>
    </lineage>
</organism>
<evidence type="ECO:0000313" key="1">
    <source>
        <dbReference type="EMBL" id="MEQ2170237.1"/>
    </source>
</evidence>
<dbReference type="EMBL" id="JAHRIO010036939">
    <property type="protein sequence ID" value="MEQ2170237.1"/>
    <property type="molecule type" value="Genomic_DNA"/>
</dbReference>
<accession>A0ABV0NFQ4</accession>
<keyword evidence="2" id="KW-1185">Reference proteome</keyword>
<evidence type="ECO:0000313" key="2">
    <source>
        <dbReference type="Proteomes" id="UP001476798"/>
    </source>
</evidence>
<proteinExistence type="predicted"/>
<gene>
    <name evidence="1" type="ORF">GOODEAATRI_033432</name>
</gene>
<protein>
    <submittedName>
        <fullName evidence="1">Uncharacterized protein</fullName>
    </submittedName>
</protein>
<comment type="caution">
    <text evidence="1">The sequence shown here is derived from an EMBL/GenBank/DDBJ whole genome shotgun (WGS) entry which is preliminary data.</text>
</comment>